<evidence type="ECO:0000256" key="1">
    <source>
        <dbReference type="ARBA" id="ARBA00022801"/>
    </source>
</evidence>
<dbReference type="GO" id="GO:0003847">
    <property type="term" value="F:1-alkyl-2-acetylglycerophosphocholine esterase activity"/>
    <property type="evidence" value="ECO:0007669"/>
    <property type="project" value="TreeGrafter"/>
</dbReference>
<dbReference type="RefSeq" id="WP_184622716.1">
    <property type="nucleotide sequence ID" value="NZ_JACHCC010000002.1"/>
</dbReference>
<keyword evidence="3" id="KW-0443">Lipid metabolism</keyword>
<keyword evidence="4" id="KW-0732">Signal</keyword>
<dbReference type="SUPFAM" id="SSF53474">
    <property type="entry name" value="alpha/beta-Hydrolases"/>
    <property type="match status" value="1"/>
</dbReference>
<dbReference type="GO" id="GO:0016042">
    <property type="term" value="P:lipid catabolic process"/>
    <property type="evidence" value="ECO:0007669"/>
    <property type="project" value="UniProtKB-KW"/>
</dbReference>
<dbReference type="AlphaFoldDB" id="A0A7X0J153"/>
<reference evidence="5 6" key="1">
    <citation type="submission" date="2020-08" db="EMBL/GenBank/DDBJ databases">
        <title>Genomic Encyclopedia of Type Strains, Phase IV (KMG-V): Genome sequencing to study the core and pangenomes of soil and plant-associated prokaryotes.</title>
        <authorList>
            <person name="Whitman W."/>
        </authorList>
    </citation>
    <scope>NUCLEOTIDE SEQUENCE [LARGE SCALE GENOMIC DNA]</scope>
    <source>
        <strain evidence="5 6">M2T3</strain>
    </source>
</reference>
<accession>A0A7X0J153</accession>
<keyword evidence="1 5" id="KW-0378">Hydrolase</keyword>
<name>A0A7X0J153_9SPHI</name>
<dbReference type="Pfam" id="PF03403">
    <property type="entry name" value="PAF-AH_p_II"/>
    <property type="match status" value="1"/>
</dbReference>
<evidence type="ECO:0000256" key="4">
    <source>
        <dbReference type="SAM" id="SignalP"/>
    </source>
</evidence>
<evidence type="ECO:0000313" key="6">
    <source>
        <dbReference type="Proteomes" id="UP000521017"/>
    </source>
</evidence>
<evidence type="ECO:0000256" key="3">
    <source>
        <dbReference type="ARBA" id="ARBA00023098"/>
    </source>
</evidence>
<comment type="caution">
    <text evidence="5">The sequence shown here is derived from an EMBL/GenBank/DDBJ whole genome shotgun (WGS) entry which is preliminary data.</text>
</comment>
<proteinExistence type="predicted"/>
<dbReference type="InterPro" id="IPR016986">
    <property type="entry name" value="UCP031982_abhydr"/>
</dbReference>
<dbReference type="PANTHER" id="PTHR10272">
    <property type="entry name" value="PLATELET-ACTIVATING FACTOR ACETYLHYDROLASE"/>
    <property type="match status" value="1"/>
</dbReference>
<dbReference type="Gene3D" id="3.40.50.1820">
    <property type="entry name" value="alpha/beta hydrolase"/>
    <property type="match status" value="1"/>
</dbReference>
<organism evidence="5 6">
    <name type="scientific">Pedobacter cryoconitis</name>
    <dbReference type="NCBI Taxonomy" id="188932"/>
    <lineage>
        <taxon>Bacteria</taxon>
        <taxon>Pseudomonadati</taxon>
        <taxon>Bacteroidota</taxon>
        <taxon>Sphingobacteriia</taxon>
        <taxon>Sphingobacteriales</taxon>
        <taxon>Sphingobacteriaceae</taxon>
        <taxon>Pedobacter</taxon>
    </lineage>
</organism>
<sequence>MLKKIVFILIFLPHLTFAQTTAIGQETFRYKDTVRNRPVITEVWYPTDADVSKASTPPEYPFMRMPTIRNAPVPPRKFPLIMLSHGTGGGRLTMEWLVDILVQKGFIVAAVDHWGNTFDHKEAIDFVTPWERALDISFALTQLLDSKEFGGAIDKERIGATGFSIGGYTVLALAGGKLNLDALNHFVETPAGAKEIAIPEFPNLKEMVNKDEVRASFHKSPDLKDKRIKAFFAICPAIGQGFVSEKQFEHVHDPIYIVGAQSDSIAPVKTNAMHYHKLIKGSKLLIIPGMTGHYVFLNEAIDQVKEKEGKFFADDQTVNRYAVHEQVGNEAAKFFLTTLR</sequence>
<dbReference type="EMBL" id="JACHCC010000002">
    <property type="protein sequence ID" value="MBB6498517.1"/>
    <property type="molecule type" value="Genomic_DNA"/>
</dbReference>
<dbReference type="PANTHER" id="PTHR10272:SF0">
    <property type="entry name" value="PLATELET-ACTIVATING FACTOR ACETYLHYDROLASE"/>
    <property type="match status" value="1"/>
</dbReference>
<evidence type="ECO:0000313" key="5">
    <source>
        <dbReference type="EMBL" id="MBB6498517.1"/>
    </source>
</evidence>
<evidence type="ECO:0000256" key="2">
    <source>
        <dbReference type="ARBA" id="ARBA00022963"/>
    </source>
</evidence>
<dbReference type="Proteomes" id="UP000521017">
    <property type="component" value="Unassembled WGS sequence"/>
</dbReference>
<feature type="signal peptide" evidence="4">
    <location>
        <begin position="1"/>
        <end position="18"/>
    </location>
</feature>
<gene>
    <name evidence="5" type="ORF">HDF25_000654</name>
</gene>
<feature type="chain" id="PRO_5030617869" evidence="4">
    <location>
        <begin position="19"/>
        <end position="340"/>
    </location>
</feature>
<dbReference type="PIRSF" id="PIRSF031982">
    <property type="entry name" value="UCP031982_abhydr"/>
    <property type="match status" value="1"/>
</dbReference>
<keyword evidence="2" id="KW-0442">Lipid degradation</keyword>
<protein>
    <submittedName>
        <fullName evidence="5">Putative dienelactone hydrolase</fullName>
    </submittedName>
</protein>
<dbReference type="InterPro" id="IPR029058">
    <property type="entry name" value="AB_hydrolase_fold"/>
</dbReference>